<keyword evidence="5" id="KW-1133">Transmembrane helix</keyword>
<reference evidence="7 8" key="1">
    <citation type="journal article" date="2015" name="Nature">
        <title>rRNA introns, odd ribosomes, and small enigmatic genomes across a large radiation of phyla.</title>
        <authorList>
            <person name="Brown C.T."/>
            <person name="Hug L.A."/>
            <person name="Thomas B.C."/>
            <person name="Sharon I."/>
            <person name="Castelle C.J."/>
            <person name="Singh A."/>
            <person name="Wilkins M.J."/>
            <person name="Williams K.H."/>
            <person name="Banfield J.F."/>
        </authorList>
    </citation>
    <scope>NUCLEOTIDE SEQUENCE [LARGE SCALE GENOMIC DNA]</scope>
</reference>
<dbReference type="Gene3D" id="1.20.120.910">
    <property type="entry name" value="DksA, coiled-coil domain"/>
    <property type="match status" value="1"/>
</dbReference>
<dbReference type="PANTHER" id="PTHR33823:SF2">
    <property type="entry name" value="RNA POLYMERASE-BINDING TRANSCRIPTION FACTOR DKSA"/>
    <property type="match status" value="1"/>
</dbReference>
<dbReference type="GO" id="GO:0008270">
    <property type="term" value="F:zinc ion binding"/>
    <property type="evidence" value="ECO:0007669"/>
    <property type="project" value="UniProtKB-KW"/>
</dbReference>
<feature type="transmembrane region" description="Helical" evidence="5">
    <location>
        <begin position="45"/>
        <end position="61"/>
    </location>
</feature>
<organism evidence="7 8">
    <name type="scientific">candidate division WWE3 bacterium GW2011_GWB1_41_6</name>
    <dbReference type="NCBI Taxonomy" id="1619112"/>
    <lineage>
        <taxon>Bacteria</taxon>
        <taxon>Katanobacteria</taxon>
    </lineage>
</organism>
<dbReference type="SUPFAM" id="SSF57716">
    <property type="entry name" value="Glucocorticoid receptor-like (DNA-binding domain)"/>
    <property type="match status" value="1"/>
</dbReference>
<keyword evidence="1" id="KW-0479">Metal-binding</keyword>
<evidence type="ECO:0000256" key="4">
    <source>
        <dbReference type="PROSITE-ProRule" id="PRU00510"/>
    </source>
</evidence>
<dbReference type="AlphaFoldDB" id="A0A0G0WUZ1"/>
<name>A0A0G0WUZ1_UNCKA</name>
<dbReference type="PROSITE" id="PS51128">
    <property type="entry name" value="ZF_DKSA_2"/>
    <property type="match status" value="1"/>
</dbReference>
<dbReference type="Pfam" id="PF01258">
    <property type="entry name" value="zf-dskA_traR"/>
    <property type="match status" value="1"/>
</dbReference>
<feature type="transmembrane region" description="Helical" evidence="5">
    <location>
        <begin position="117"/>
        <end position="132"/>
    </location>
</feature>
<evidence type="ECO:0000259" key="6">
    <source>
        <dbReference type="Pfam" id="PF01258"/>
    </source>
</evidence>
<keyword evidence="5" id="KW-0472">Membrane</keyword>
<comment type="caution">
    <text evidence="7">The sequence shown here is derived from an EMBL/GenBank/DDBJ whole genome shotgun (WGS) entry which is preliminary data.</text>
</comment>
<evidence type="ECO:0000256" key="1">
    <source>
        <dbReference type="ARBA" id="ARBA00022723"/>
    </source>
</evidence>
<feature type="zinc finger region" description="dksA C4-type" evidence="4">
    <location>
        <begin position="281"/>
        <end position="305"/>
    </location>
</feature>
<feature type="transmembrane region" description="Helical" evidence="5">
    <location>
        <begin position="90"/>
        <end position="111"/>
    </location>
</feature>
<accession>A0A0G0WUZ1</accession>
<evidence type="ECO:0000313" key="8">
    <source>
        <dbReference type="Proteomes" id="UP000034163"/>
    </source>
</evidence>
<evidence type="ECO:0000256" key="5">
    <source>
        <dbReference type="SAM" id="Phobius"/>
    </source>
</evidence>
<evidence type="ECO:0000313" key="7">
    <source>
        <dbReference type="EMBL" id="KKS16565.1"/>
    </source>
</evidence>
<gene>
    <name evidence="7" type="ORF">UU72_C0018G0003</name>
</gene>
<dbReference type="Proteomes" id="UP000034163">
    <property type="component" value="Unassembled WGS sequence"/>
</dbReference>
<feature type="transmembrane region" description="Helical" evidence="5">
    <location>
        <begin position="144"/>
        <end position="161"/>
    </location>
</feature>
<feature type="transmembrane region" description="Helical" evidence="5">
    <location>
        <begin position="14"/>
        <end position="33"/>
    </location>
</feature>
<keyword evidence="5" id="KW-0812">Transmembrane</keyword>
<keyword evidence="2" id="KW-0863">Zinc-finger</keyword>
<evidence type="ECO:0000256" key="3">
    <source>
        <dbReference type="ARBA" id="ARBA00022833"/>
    </source>
</evidence>
<feature type="domain" description="Zinc finger DksA/TraR C4-type" evidence="6">
    <location>
        <begin position="276"/>
        <end position="304"/>
    </location>
</feature>
<keyword evidence="3" id="KW-0862">Zinc</keyword>
<dbReference type="PANTHER" id="PTHR33823">
    <property type="entry name" value="RNA POLYMERASE-BINDING TRANSCRIPTION FACTOR DKSA-RELATED"/>
    <property type="match status" value="1"/>
</dbReference>
<dbReference type="InterPro" id="IPR000962">
    <property type="entry name" value="Znf_DskA_TraR"/>
</dbReference>
<protein>
    <submittedName>
        <fullName evidence="7">DnaK suppressor protein</fullName>
    </submittedName>
</protein>
<feature type="transmembrane region" description="Helical" evidence="5">
    <location>
        <begin position="167"/>
        <end position="183"/>
    </location>
</feature>
<sequence length="311" mass="35982">MLLPQNLNIRTLDIPVYGLFVFISLLVFIYFFWSEAKKEGFDQEKIFDIMFIVLLSLLAVLKVDILVVISAEILGVYTIVHFWKWSVYRIMDIFSLSVYAASLPVLLGMVFVYDRDDFLISIPLVFAVLFYLKRKRNIILKSGYVFSILLIASAGISAIYFRETSYLIFYVFLIIISMVNLYLREKKSMSKTNFSLDFIKNIKNILVKKEKRLTEEQKLLLEEDPYNDRGRDTDNAELMDDALLEDNRKEVVDLRASALTKVQIQVRRALAKIRIGTYGLCEVCGIPIDKARLEAYPEATTCFEHATHANE</sequence>
<evidence type="ECO:0000256" key="2">
    <source>
        <dbReference type="ARBA" id="ARBA00022771"/>
    </source>
</evidence>
<proteinExistence type="predicted"/>
<dbReference type="EMBL" id="LCBS01000018">
    <property type="protein sequence ID" value="KKS16565.1"/>
    <property type="molecule type" value="Genomic_DNA"/>
</dbReference>